<dbReference type="OrthoDB" id="1495892at2"/>
<dbReference type="Proteomes" id="UP000295706">
    <property type="component" value="Unassembled WGS sequence"/>
</dbReference>
<comment type="caution">
    <text evidence="2">The sequence shown here is derived from an EMBL/GenBank/DDBJ whole genome shotgun (WGS) entry which is preliminary data.</text>
</comment>
<name>A0A4R4K425_9BACT</name>
<evidence type="ECO:0000313" key="2">
    <source>
        <dbReference type="EMBL" id="TDB60829.1"/>
    </source>
</evidence>
<dbReference type="AlphaFoldDB" id="A0A4R4K425"/>
<dbReference type="SUPFAM" id="SSF109854">
    <property type="entry name" value="DinB/YfiT-like putative metalloenzymes"/>
    <property type="match status" value="1"/>
</dbReference>
<evidence type="ECO:0000313" key="3">
    <source>
        <dbReference type="Proteomes" id="UP000295706"/>
    </source>
</evidence>
<feature type="domain" description="DinB-like" evidence="1">
    <location>
        <begin position="17"/>
        <end position="165"/>
    </location>
</feature>
<proteinExistence type="predicted"/>
<dbReference type="InterPro" id="IPR024775">
    <property type="entry name" value="DinB-like"/>
</dbReference>
<sequence length="176" mass="20409">MEISNLKTAFISVMESYIQALDRYTDEQFLAKPAENEWSLGQMYEHILGANAYFFMANVKRCLEQRKGQVGGERSDAGENMFKYNSLPPVKIKVPESLRGPELVAHSREDYRKLFAQSLQQGVLLAEQVLQDEGMYKTLHPIMGWLNATEWYAATEIHARHHFRQQKEREQWLGIA</sequence>
<reference evidence="2 3" key="1">
    <citation type="submission" date="2019-02" db="EMBL/GenBank/DDBJ databases">
        <title>Arundinibacter roseus gen. nov., sp. nov., a new member of the family Cytophagaceae.</title>
        <authorList>
            <person name="Szuroczki S."/>
            <person name="Khayer B."/>
            <person name="Sproer C."/>
            <person name="Toumi M."/>
            <person name="Szabo A."/>
            <person name="Felfoldi T."/>
            <person name="Schumann P."/>
            <person name="Toth E."/>
        </authorList>
    </citation>
    <scope>NUCLEOTIDE SEQUENCE [LARGE SCALE GENOMIC DNA]</scope>
    <source>
        <strain evidence="2 3">DMA-k-7a</strain>
    </source>
</reference>
<dbReference type="Pfam" id="PF12867">
    <property type="entry name" value="DinB_2"/>
    <property type="match status" value="1"/>
</dbReference>
<organism evidence="2 3">
    <name type="scientific">Arundinibacter roseus</name>
    <dbReference type="NCBI Taxonomy" id="2070510"/>
    <lineage>
        <taxon>Bacteria</taxon>
        <taxon>Pseudomonadati</taxon>
        <taxon>Bacteroidota</taxon>
        <taxon>Cytophagia</taxon>
        <taxon>Cytophagales</taxon>
        <taxon>Spirosomataceae</taxon>
        <taxon>Arundinibacter</taxon>
    </lineage>
</organism>
<keyword evidence="3" id="KW-1185">Reference proteome</keyword>
<dbReference type="InterPro" id="IPR034660">
    <property type="entry name" value="DinB/YfiT-like"/>
</dbReference>
<gene>
    <name evidence="2" type="ORF">EZE20_20505</name>
</gene>
<dbReference type="EMBL" id="SMJU01000016">
    <property type="protein sequence ID" value="TDB60829.1"/>
    <property type="molecule type" value="Genomic_DNA"/>
</dbReference>
<accession>A0A4R4K425</accession>
<dbReference type="Gene3D" id="1.20.120.450">
    <property type="entry name" value="dinb family like domain"/>
    <property type="match status" value="1"/>
</dbReference>
<protein>
    <submittedName>
        <fullName evidence="2">DinB family protein</fullName>
    </submittedName>
</protein>
<evidence type="ECO:0000259" key="1">
    <source>
        <dbReference type="Pfam" id="PF12867"/>
    </source>
</evidence>